<protein>
    <recommendedName>
        <fullName evidence="4">Lysine-specific metallo-endopeptidase domain-containing protein</fullName>
    </recommendedName>
</protein>
<dbReference type="Gene3D" id="3.40.390.10">
    <property type="entry name" value="Collagenase (Catalytic Domain)"/>
    <property type="match status" value="1"/>
</dbReference>
<keyword evidence="3" id="KW-1185">Reference proteome</keyword>
<dbReference type="Proteomes" id="UP001480595">
    <property type="component" value="Unassembled WGS sequence"/>
</dbReference>
<sequence>MVAQPGYLAVSTCYIHDTTIYRIRSAHSAAEIMKIVLLALSASLVTGNILHRPEWKLVARNGQQLTNPDNEPDWVDQVTGTKTPKSRVLSGVGPEEADNRLFDWDESCSDEKQRKKILDAFTNMHQLLEWTSTHLGQLQEGLPNPVDPSKTNDENRKYIFDKDPAYAQMFLGHDNRIQYVKETFDLVKGESKKKAGERGGNKPGALRLICSHEKNEVMYHNMKDPLCGFEKSSSITFCPKFFDNHEFPNIDALAGLNEPTLDKVDCAERILLHEFMHLYWIRNMPGGERDYTGYQDAAENAEKSKWGGAKKTPDN</sequence>
<evidence type="ECO:0008006" key="4">
    <source>
        <dbReference type="Google" id="ProtNLM"/>
    </source>
</evidence>
<name>A0ABR1W3I3_9PEZI</name>
<dbReference type="GeneID" id="92088473"/>
<accession>A0ABR1W3I3</accession>
<proteinExistence type="predicted"/>
<reference evidence="2 3" key="1">
    <citation type="submission" date="2023-01" db="EMBL/GenBank/DDBJ databases">
        <title>Analysis of 21 Apiospora genomes using comparative genomics revels a genus with tremendous synthesis potential of carbohydrate active enzymes and secondary metabolites.</title>
        <authorList>
            <person name="Sorensen T."/>
        </authorList>
    </citation>
    <scope>NUCLEOTIDE SEQUENCE [LARGE SCALE GENOMIC DNA]</scope>
    <source>
        <strain evidence="2 3">CBS 135458</strain>
    </source>
</reference>
<gene>
    <name evidence="2" type="ORF">PG994_004001</name>
</gene>
<feature type="region of interest" description="Disordered" evidence="1">
    <location>
        <begin position="292"/>
        <end position="315"/>
    </location>
</feature>
<dbReference type="InterPro" id="IPR024079">
    <property type="entry name" value="MetalloPept_cat_dom_sf"/>
</dbReference>
<dbReference type="SUPFAM" id="SSF55486">
    <property type="entry name" value="Metalloproteases ('zincins'), catalytic domain"/>
    <property type="match status" value="1"/>
</dbReference>
<evidence type="ECO:0000313" key="2">
    <source>
        <dbReference type="EMBL" id="KAK8076729.1"/>
    </source>
</evidence>
<feature type="compositionally biased region" description="Basic and acidic residues" evidence="1">
    <location>
        <begin position="300"/>
        <end position="315"/>
    </location>
</feature>
<organism evidence="2 3">
    <name type="scientific">Apiospora phragmitis</name>
    <dbReference type="NCBI Taxonomy" id="2905665"/>
    <lineage>
        <taxon>Eukaryota</taxon>
        <taxon>Fungi</taxon>
        <taxon>Dikarya</taxon>
        <taxon>Ascomycota</taxon>
        <taxon>Pezizomycotina</taxon>
        <taxon>Sordariomycetes</taxon>
        <taxon>Xylariomycetidae</taxon>
        <taxon>Amphisphaeriales</taxon>
        <taxon>Apiosporaceae</taxon>
        <taxon>Apiospora</taxon>
    </lineage>
</organism>
<evidence type="ECO:0000313" key="3">
    <source>
        <dbReference type="Proteomes" id="UP001480595"/>
    </source>
</evidence>
<comment type="caution">
    <text evidence="2">The sequence shown here is derived from an EMBL/GenBank/DDBJ whole genome shotgun (WGS) entry which is preliminary data.</text>
</comment>
<dbReference type="EMBL" id="JAQQWL010000004">
    <property type="protein sequence ID" value="KAK8076729.1"/>
    <property type="molecule type" value="Genomic_DNA"/>
</dbReference>
<dbReference type="RefSeq" id="XP_066719688.1">
    <property type="nucleotide sequence ID" value="XM_066855410.1"/>
</dbReference>
<evidence type="ECO:0000256" key="1">
    <source>
        <dbReference type="SAM" id="MobiDB-lite"/>
    </source>
</evidence>